<organism evidence="2 3">
    <name type="scientific">candidate division WOR-3 bacterium</name>
    <dbReference type="NCBI Taxonomy" id="2052148"/>
    <lineage>
        <taxon>Bacteria</taxon>
        <taxon>Bacteria division WOR-3</taxon>
    </lineage>
</organism>
<comment type="caution">
    <text evidence="2">The sequence shown here is derived from an EMBL/GenBank/DDBJ whole genome shotgun (WGS) entry which is preliminary data.</text>
</comment>
<name>A0A9D5KC61_UNCW3</name>
<dbReference type="AlphaFoldDB" id="A0A9D5KC61"/>
<proteinExistence type="predicted"/>
<evidence type="ECO:0008006" key="4">
    <source>
        <dbReference type="Google" id="ProtNLM"/>
    </source>
</evidence>
<protein>
    <recommendedName>
        <fullName evidence="4">FlgD Ig-like domain-containing protein</fullName>
    </recommendedName>
</protein>
<evidence type="ECO:0000313" key="3">
    <source>
        <dbReference type="Proteomes" id="UP000630660"/>
    </source>
</evidence>
<accession>A0A9D5KC61</accession>
<keyword evidence="1" id="KW-0732">Signal</keyword>
<feature type="signal peptide" evidence="1">
    <location>
        <begin position="1"/>
        <end position="20"/>
    </location>
</feature>
<reference evidence="2" key="1">
    <citation type="submission" date="2019-11" db="EMBL/GenBank/DDBJ databases">
        <title>Microbial mats filling the niche in hypersaline microbial mats.</title>
        <authorList>
            <person name="Wong H.L."/>
            <person name="Macleod F.I."/>
            <person name="White R.A. III"/>
            <person name="Burns B.P."/>
        </authorList>
    </citation>
    <scope>NUCLEOTIDE SEQUENCE</scope>
    <source>
        <strain evidence="2">Bin_327</strain>
    </source>
</reference>
<dbReference type="Gene3D" id="2.60.40.4070">
    <property type="match status" value="1"/>
</dbReference>
<sequence length="1057" mass="117149">MVLSTVISLCGTLVFSQVSANPTGAVPGSVNNIQQSLESTAEYAPLLPQEEDTFATYAYTLSDIIVFSYADDAQIEIWNEDRTTLHWSGTLNQDEFHHQYGSGIYQILSSREFSVLIGDPISNIVQGWTAVDQRSKPLSTKLLTVVQGSWVSGSHTGTEIFNVFAYYDNTHVVVRNLNDGTQIWEGDLDSLEYWQYYNSIGGSVGNNIRGLPISIEASKEVSAISYGDCGYYLPAFNGTFTGRDFIGYLGDMSDWPQSLKIIPWEDDVNITVTDLNEPTDTIWKLHIEDRGRIEGKLILRRWVKIEADKDISCAFVPGQGCYYHLLRAIDRNGLGIGTEFFIPTLGFCSSNPGDPNGQLDIFSFYDNNQVEVRSTFDNTFVWSGTLNEGDHHRIMTMTGAHTVTSTRGVAVIESAGGQAGADFLPLWFAIHPAVATVPTPQFCETECLVSTMRQNNYQLFVENNGNSMDVINISTTHTEAPDFTSEVTDILGNPLPDADGNSQIDTDSLPASGRFEVLVNVTPADKLPFGTTDTCIFAIQSTQDTARMDTAFLITTIREIEVEVTPVDTLYVYPGNVGVFNLETSHNSLYREDNINFSWSTTQPEAQWTVILTDISGNDLQDNDGDGNIDLPSVPVNQEPSPFQLRVQVPDDANAGDEDVVTLVTTSYNYPADYPGDIYGTVIDTGRYVVIVEPVPDILIEEDQTGIVDAGRTIRYGLEVFNFGNTDDVPNITYQTDQVGWTHTLISSNGTDPIVDNNADGIPDVGLLPRVDGSDSLFLDVDVPWSAVEGEIDSTIVYARSTVTDTVYDSVVIVTTVDVSRVVDIAVWPDQTTIIHPGDSAIYELQVANHGEDADPISIGSNTIRNLNWDTTFTFANNEPLDDYNNDGQSDLNFVEVLDTVSVKMVVRPPEELGSIIGEFDTTVVEQRYVWIQTGFEADTIVRDSALLTTILEPEFDIHNYPNPFTDKTTFAYTIPRGGLVTLRIYNRAGEYIRTLLLDEELQYGGIFKIEWDGLTEDGKEPSPGIYIYALEWRERKEDDSYATFKKRIVKKALLQP</sequence>
<evidence type="ECO:0000256" key="1">
    <source>
        <dbReference type="SAM" id="SignalP"/>
    </source>
</evidence>
<feature type="chain" id="PRO_5039704335" description="FlgD Ig-like domain-containing protein" evidence="1">
    <location>
        <begin position="21"/>
        <end position="1057"/>
    </location>
</feature>
<gene>
    <name evidence="2" type="ORF">GF359_09150</name>
</gene>
<evidence type="ECO:0000313" key="2">
    <source>
        <dbReference type="EMBL" id="MBD3365365.1"/>
    </source>
</evidence>
<dbReference type="Proteomes" id="UP000630660">
    <property type="component" value="Unassembled WGS sequence"/>
</dbReference>
<dbReference type="EMBL" id="WJKJ01000304">
    <property type="protein sequence ID" value="MBD3365365.1"/>
    <property type="molecule type" value="Genomic_DNA"/>
</dbReference>